<sequence length="1561" mass="175589">MEEEVQKLWALSKADRIQNADYVIGIELQNLYSLLQRNTSSIPENFEDLLLSLIVMNKGQISITNAHFIALCCIIYYKTQKHQNYWKLLPLLSDEIKKLRRPSIYILGLLSKKLCDGFKSQLPTPIQYLLQSNDDSLFPLICQCFRRIIKGTGTFLINLIPDIFGFIFAGSSSTNENIRIEAVKSIPALLEFAHISIKKLLPMVGQLLSCTSKELRYACAKSLAKLIYLGSSDTENASDNPFRFTIKIILQFAQNEKNIETLALTMMILMRYYQPIEIVKRLRTFSRFVLSLSTLSLPLPSLVFLSNGIFDSVISVIGTTAGNSLCHHLLDSINSESMTASKAMIALTALIRFDASTKTVATAAKQFYPLLSSGRKDIQKICVSFFAKLGRNEPKLGKIFIDTFSQFLATVDSSKVNEIDGFSKAAASVVISVETIPESSLEKVKNVAKLYLNEKENEKISTEKIAMSFLLLSSIYKKNSGYELIPSAFNFMQSFLINLSKYAKDPQLKKVIKFMTVYLIQIILNPPRNYEKLKSTIIGFITIILPNITNLSRSGHRAFYKLTRSYPECNEKIADGIVRSIVRLFPFTFSLSDLEEEYMSINSVDIGKALYNFDTPISHVAQINFSSLSDLFFGKLENDFYLNDLPFWVSKCSPAVLNEVIPPLFEYNKLGLTLVVAKLRLLRSILQSKRDIGLSKNFFEKMMKLETVPSQLLLFALSQTVAQWFISNPESVDMSLFTHNISFVSYVIGFSAKFLTDDMQIQSFLFLSQKVQHDEDPSLLFALNMLLTSFRFISDFSVQISGFLETLSYSDLLRKPPILKEFSNCVNKLSHKINSDHLERISQNLLHFSTVSSYAKLNGFLLSKSFSYKNDLFTNNSNDLTLQTPLPILTAYFAGGSTLDDVPLLFMMLQQSGDAAISGYILKVFESDCNVKKWTDFSKRIVIIGCVPPAERKGDIRIAPTSTVLICAIKITVLLVAKIRSAMELSCVDDIVSIAFNAIHMDDRRIDFHCFSILSSVITCFSDVRNQEGSLLDVYFSQFHPTFCHAVDGKHELQSVASFVIAYVRYVEDNRSSMRDEVITVLIDGLKSMQFNQESLTVFCRLASLIDYKDYTINNSNNVDNYKIVEELFEKAATMFIKDVLRQHRLLVELKDELPNFIAKISEKAFPIPSRVILALLLIELKLSCDSRNLSAVTNFKEIYSDEESIEFVLKIIANSQLLQDESVDDNPELNNPSNPPEDADLEEIAFWVVPKKRTSSINTFLKAVSQKYPKKLINEILTLSLHPPICFSALCHLAENSDIGKHALKIALSVLGSNNYVNTTNNNINSDECLALFKVLFDKVTSIEVIDAIVPIITSGENIDIHKRLELLRYAFLRLNGYQFHSAVNVVELLQKNLLPDGLNFLGSLLVSPKTALTAIYLLNSGLISCLASATISPLGIRSLPRILHFFNLAYDIICKVCDENDKVSFASLITRIIFVALVQVSNVKERGAVVQPACLLLKKIDRKIIANVYESGRLQKQALAAVTPQRQAATIQLLTFADVKTRKSSGWQSLDIDGSDSDE</sequence>
<name>A0A1J4L650_9EUKA</name>
<protein>
    <recommendedName>
        <fullName evidence="3">HEAT repeat family protein</fullName>
    </recommendedName>
</protein>
<dbReference type="GeneID" id="94825441"/>
<evidence type="ECO:0008006" key="3">
    <source>
        <dbReference type="Google" id="ProtNLM"/>
    </source>
</evidence>
<dbReference type="SUPFAM" id="SSF48371">
    <property type="entry name" value="ARM repeat"/>
    <property type="match status" value="1"/>
</dbReference>
<keyword evidence="2" id="KW-1185">Reference proteome</keyword>
<dbReference type="InterPro" id="IPR016024">
    <property type="entry name" value="ARM-type_fold"/>
</dbReference>
<dbReference type="VEuPathDB" id="TrichDB:TRFO_02521"/>
<accession>A0A1J4L650</accession>
<dbReference type="OrthoDB" id="10566298at2759"/>
<dbReference type="Proteomes" id="UP000179807">
    <property type="component" value="Unassembled WGS sequence"/>
</dbReference>
<organism evidence="1 2">
    <name type="scientific">Tritrichomonas foetus</name>
    <dbReference type="NCBI Taxonomy" id="1144522"/>
    <lineage>
        <taxon>Eukaryota</taxon>
        <taxon>Metamonada</taxon>
        <taxon>Parabasalia</taxon>
        <taxon>Tritrichomonadida</taxon>
        <taxon>Tritrichomonadidae</taxon>
        <taxon>Tritrichomonas</taxon>
    </lineage>
</organism>
<gene>
    <name evidence="1" type="ORF">TRFO_02521</name>
</gene>
<evidence type="ECO:0000313" key="1">
    <source>
        <dbReference type="EMBL" id="OHT17492.1"/>
    </source>
</evidence>
<comment type="caution">
    <text evidence="1">The sequence shown here is derived from an EMBL/GenBank/DDBJ whole genome shotgun (WGS) entry which is preliminary data.</text>
</comment>
<dbReference type="RefSeq" id="XP_068370628.1">
    <property type="nucleotide sequence ID" value="XM_068490737.1"/>
</dbReference>
<reference evidence="1" key="1">
    <citation type="submission" date="2016-10" db="EMBL/GenBank/DDBJ databases">
        <authorList>
            <person name="Benchimol M."/>
            <person name="Almeida L.G."/>
            <person name="Vasconcelos A.T."/>
            <person name="Perreira-Neves A."/>
            <person name="Rosa I.A."/>
            <person name="Tasca T."/>
            <person name="Bogo M.R."/>
            <person name="de Souza W."/>
        </authorList>
    </citation>
    <scope>NUCLEOTIDE SEQUENCE [LARGE SCALE GENOMIC DNA]</scope>
    <source>
        <strain evidence="1">K</strain>
    </source>
</reference>
<dbReference type="Gene3D" id="1.25.10.10">
    <property type="entry name" value="Leucine-rich Repeat Variant"/>
    <property type="match status" value="1"/>
</dbReference>
<dbReference type="EMBL" id="MLAK01000002">
    <property type="protein sequence ID" value="OHT17492.1"/>
    <property type="molecule type" value="Genomic_DNA"/>
</dbReference>
<dbReference type="InterPro" id="IPR011989">
    <property type="entry name" value="ARM-like"/>
</dbReference>
<evidence type="ECO:0000313" key="2">
    <source>
        <dbReference type="Proteomes" id="UP000179807"/>
    </source>
</evidence>
<proteinExistence type="predicted"/>